<proteinExistence type="predicted"/>
<sequence>MLSAMAVTLLFIQAASPGFGGSDGESVGEPLPVPGPPSGELRMMIVGDALTQGSSGDHTWRYHLWRHLNENRVEFDFVGPYDDMYDLEEEGFGDETYADPAFDRDHAARWGHSAGELSDEVSRQAAEHEPHYLLLLAGLEDIMAGGSADHALAGVGETVSTVRVVRGETRFVVGELPPVEGTPDDDRINSEIARFNMGVVDLAGRLTSAASPVVIARVADGYAPAHDNWDGAYPNGRGQLRIAAAFADALSNPLGVGPAHPRPLPDAEVGPRVAPEPEPEETGEGLLLAWETVPGATDYRVTQRRVTPDPDEETVLPLEVVSDGRDRSALVEGLFSGARYEFTVIPFKGGDAGVASEPIQLVWSDDPPPGPTGIRLEDDGTTLAWDRVDDATHYEVWVRPLDCVIADDRRPPYDTVDGGSRDPDDGVPEPPPGGGRDPDPSPPVPEPPPTSRPEPGPEPTPPTVPPASDGVLCERRDARGPEHGDGWRTLGTTGEGPRWSLTVSGDYEVVVRSYRDYVEGGFSDSILTTRP</sequence>
<dbReference type="PANTHER" id="PTHR43784">
    <property type="entry name" value="GDSL-LIKE LIPASE/ACYLHYDROLASE, PUTATIVE (AFU_ORTHOLOGUE AFUA_2G00820)-RELATED"/>
    <property type="match status" value="1"/>
</dbReference>
<feature type="compositionally biased region" description="Pro residues" evidence="3">
    <location>
        <begin position="440"/>
        <end position="465"/>
    </location>
</feature>
<dbReference type="InterPro" id="IPR036514">
    <property type="entry name" value="SGNH_hydro_sf"/>
</dbReference>
<accession>A0ABU2MF41</accession>
<keyword evidence="1" id="KW-0326">Glycosidase</keyword>
<feature type="region of interest" description="Disordered" evidence="3">
    <location>
        <begin position="407"/>
        <end position="497"/>
    </location>
</feature>
<dbReference type="InterPro" id="IPR053140">
    <property type="entry name" value="GDSL_Rv0518-like"/>
</dbReference>
<dbReference type="InterPro" id="IPR003961">
    <property type="entry name" value="FN3_dom"/>
</dbReference>
<dbReference type="SMART" id="SM00060">
    <property type="entry name" value="FN3"/>
    <property type="match status" value="2"/>
</dbReference>
<keyword evidence="2" id="KW-0119">Carbohydrate metabolism</keyword>
<reference evidence="6" key="1">
    <citation type="submission" date="2023-07" db="EMBL/GenBank/DDBJ databases">
        <title>30 novel species of actinomycetes from the DSMZ collection.</title>
        <authorList>
            <person name="Nouioui I."/>
        </authorList>
    </citation>
    <scope>NUCLEOTIDE SEQUENCE [LARGE SCALE GENOMIC DNA]</scope>
    <source>
        <strain evidence="6">DSM 44743</strain>
    </source>
</reference>
<dbReference type="InterPro" id="IPR013783">
    <property type="entry name" value="Ig-like_fold"/>
</dbReference>
<evidence type="ECO:0000259" key="4">
    <source>
        <dbReference type="PROSITE" id="PS50853"/>
    </source>
</evidence>
<evidence type="ECO:0000313" key="5">
    <source>
        <dbReference type="EMBL" id="MDT0331313.1"/>
    </source>
</evidence>
<evidence type="ECO:0000256" key="2">
    <source>
        <dbReference type="ARBA" id="ARBA00023326"/>
    </source>
</evidence>
<evidence type="ECO:0000256" key="3">
    <source>
        <dbReference type="SAM" id="MobiDB-lite"/>
    </source>
</evidence>
<dbReference type="PANTHER" id="PTHR43784:SF2">
    <property type="entry name" value="GDSL-LIKE LIPASE_ACYLHYDROLASE, PUTATIVE (AFU_ORTHOLOGUE AFUA_2G00820)-RELATED"/>
    <property type="match status" value="1"/>
</dbReference>
<dbReference type="CDD" id="cd00063">
    <property type="entry name" value="FN3"/>
    <property type="match status" value="1"/>
</dbReference>
<dbReference type="SUPFAM" id="SSF49265">
    <property type="entry name" value="Fibronectin type III"/>
    <property type="match status" value="1"/>
</dbReference>
<name>A0ABU2MF41_9ACTN</name>
<keyword evidence="1" id="KW-0378">Hydrolase</keyword>
<evidence type="ECO:0000256" key="1">
    <source>
        <dbReference type="ARBA" id="ARBA00023295"/>
    </source>
</evidence>
<feature type="domain" description="Fibronectin type-III" evidence="4">
    <location>
        <begin position="271"/>
        <end position="367"/>
    </location>
</feature>
<organism evidence="5 6">
    <name type="scientific">Nocardiopsis lambiniae</name>
    <dbReference type="NCBI Taxonomy" id="3075539"/>
    <lineage>
        <taxon>Bacteria</taxon>
        <taxon>Bacillati</taxon>
        <taxon>Actinomycetota</taxon>
        <taxon>Actinomycetes</taxon>
        <taxon>Streptosporangiales</taxon>
        <taxon>Nocardiopsidaceae</taxon>
        <taxon>Nocardiopsis</taxon>
    </lineage>
</organism>
<comment type="caution">
    <text evidence="5">The sequence shown here is derived from an EMBL/GenBank/DDBJ whole genome shotgun (WGS) entry which is preliminary data.</text>
</comment>
<gene>
    <name evidence="5" type="ORF">RM479_23100</name>
</gene>
<feature type="compositionally biased region" description="Basic and acidic residues" evidence="3">
    <location>
        <begin position="472"/>
        <end position="486"/>
    </location>
</feature>
<dbReference type="Proteomes" id="UP001183390">
    <property type="component" value="Unassembled WGS sequence"/>
</dbReference>
<keyword evidence="2" id="KW-0624">Polysaccharide degradation</keyword>
<protein>
    <submittedName>
        <fullName evidence="5">GDSL family lipase</fullName>
    </submittedName>
</protein>
<dbReference type="EMBL" id="JAVREP010000021">
    <property type="protein sequence ID" value="MDT0331313.1"/>
    <property type="molecule type" value="Genomic_DNA"/>
</dbReference>
<dbReference type="Gene3D" id="3.40.50.1110">
    <property type="entry name" value="SGNH hydrolase"/>
    <property type="match status" value="1"/>
</dbReference>
<dbReference type="Gene3D" id="2.60.40.10">
    <property type="entry name" value="Immunoglobulins"/>
    <property type="match status" value="1"/>
</dbReference>
<dbReference type="RefSeq" id="WP_311513859.1">
    <property type="nucleotide sequence ID" value="NZ_JAVREP010000021.1"/>
</dbReference>
<feature type="region of interest" description="Disordered" evidence="3">
    <location>
        <begin position="257"/>
        <end position="282"/>
    </location>
</feature>
<evidence type="ECO:0000313" key="6">
    <source>
        <dbReference type="Proteomes" id="UP001183390"/>
    </source>
</evidence>
<keyword evidence="6" id="KW-1185">Reference proteome</keyword>
<dbReference type="SUPFAM" id="SSF52266">
    <property type="entry name" value="SGNH hydrolase"/>
    <property type="match status" value="1"/>
</dbReference>
<dbReference type="PROSITE" id="PS50853">
    <property type="entry name" value="FN3"/>
    <property type="match status" value="1"/>
</dbReference>
<dbReference type="InterPro" id="IPR036116">
    <property type="entry name" value="FN3_sf"/>
</dbReference>